<sequence length="158" mass="17243">MPPGDARRLIAWHRELMAAHGRLRAALAVAQDAVTAPTSSDPTTATRDLLLYCLGFCTALGGHHRGEDARLFPEIADRHPELAETIAYLQQDHSMIAHLLSGLRRAIDSEAPPDDLGRHLEGIAAIMESHFRYEERQLSGILAELDLDAAVPDVLGPL</sequence>
<dbReference type="Proteomes" id="UP001500051">
    <property type="component" value="Unassembled WGS sequence"/>
</dbReference>
<keyword evidence="3" id="KW-1185">Reference proteome</keyword>
<feature type="domain" description="Hemerythrin-like" evidence="1">
    <location>
        <begin position="15"/>
        <end position="138"/>
    </location>
</feature>
<dbReference type="RefSeq" id="WP_344811568.1">
    <property type="nucleotide sequence ID" value="NZ_BAAAYX010000003.1"/>
</dbReference>
<accession>A0ABP7D1Q5</accession>
<gene>
    <name evidence="2" type="ORF">GCM10022204_13760</name>
</gene>
<dbReference type="Gene3D" id="1.20.120.520">
    <property type="entry name" value="nmb1532 protein domain like"/>
    <property type="match status" value="1"/>
</dbReference>
<evidence type="ECO:0000313" key="2">
    <source>
        <dbReference type="EMBL" id="GAA3698641.1"/>
    </source>
</evidence>
<name>A0ABP7D1Q5_9ACTN</name>
<evidence type="ECO:0000259" key="1">
    <source>
        <dbReference type="Pfam" id="PF01814"/>
    </source>
</evidence>
<dbReference type="InterPro" id="IPR012312">
    <property type="entry name" value="Hemerythrin-like"/>
</dbReference>
<organism evidence="2 3">
    <name type="scientific">Microlunatus aurantiacus</name>
    <dbReference type="NCBI Taxonomy" id="446786"/>
    <lineage>
        <taxon>Bacteria</taxon>
        <taxon>Bacillati</taxon>
        <taxon>Actinomycetota</taxon>
        <taxon>Actinomycetes</taxon>
        <taxon>Propionibacteriales</taxon>
        <taxon>Propionibacteriaceae</taxon>
        <taxon>Microlunatus</taxon>
    </lineage>
</organism>
<reference evidence="3" key="1">
    <citation type="journal article" date="2019" name="Int. J. Syst. Evol. Microbiol.">
        <title>The Global Catalogue of Microorganisms (GCM) 10K type strain sequencing project: providing services to taxonomists for standard genome sequencing and annotation.</title>
        <authorList>
            <consortium name="The Broad Institute Genomics Platform"/>
            <consortium name="The Broad Institute Genome Sequencing Center for Infectious Disease"/>
            <person name="Wu L."/>
            <person name="Ma J."/>
        </authorList>
    </citation>
    <scope>NUCLEOTIDE SEQUENCE [LARGE SCALE GENOMIC DNA]</scope>
    <source>
        <strain evidence="3">JCM 16548</strain>
    </source>
</reference>
<dbReference type="EMBL" id="BAAAYX010000003">
    <property type="protein sequence ID" value="GAA3698641.1"/>
    <property type="molecule type" value="Genomic_DNA"/>
</dbReference>
<protein>
    <recommendedName>
        <fullName evidence="1">Hemerythrin-like domain-containing protein</fullName>
    </recommendedName>
</protein>
<comment type="caution">
    <text evidence="2">The sequence shown here is derived from an EMBL/GenBank/DDBJ whole genome shotgun (WGS) entry which is preliminary data.</text>
</comment>
<dbReference type="Pfam" id="PF01814">
    <property type="entry name" value="Hemerythrin"/>
    <property type="match status" value="1"/>
</dbReference>
<evidence type="ECO:0000313" key="3">
    <source>
        <dbReference type="Proteomes" id="UP001500051"/>
    </source>
</evidence>
<proteinExistence type="predicted"/>